<evidence type="ECO:0000313" key="3">
    <source>
        <dbReference type="Proteomes" id="UP000037747"/>
    </source>
</evidence>
<dbReference type="RefSeq" id="WP_053772325.1">
    <property type="nucleotide sequence ID" value="NZ_LIST01000004.1"/>
</dbReference>
<dbReference type="InterPro" id="IPR052738">
    <property type="entry name" value="ABC-Tungstate_binding"/>
</dbReference>
<dbReference type="PANTHER" id="PTHR37945:SF1">
    <property type="entry name" value="EXTRACELLULAR TUNGSTATE BINDING PROTEIN"/>
    <property type="match status" value="1"/>
</dbReference>
<dbReference type="Gene3D" id="3.40.190.10">
    <property type="entry name" value="Periplasmic binding protein-like II"/>
    <property type="match status" value="2"/>
</dbReference>
<dbReference type="AlphaFoldDB" id="A0A0M9APT1"/>
<protein>
    <submittedName>
        <fullName evidence="2">Molybdenum transporter</fullName>
    </submittedName>
</protein>
<dbReference type="PANTHER" id="PTHR37945">
    <property type="entry name" value="EXTRACELLULAR TUNGSTATE BINDING PROTEIN"/>
    <property type="match status" value="1"/>
</dbReference>
<proteinExistence type="predicted"/>
<reference evidence="2 3" key="1">
    <citation type="submission" date="2015-08" db="EMBL/GenBank/DDBJ databases">
        <title>Genomes of Isolates from Cabo Rojo, PR.</title>
        <authorList>
            <person name="Sanchez-Nieves R.L."/>
            <person name="Montalvo-Rodriguez R."/>
        </authorList>
    </citation>
    <scope>NUCLEOTIDE SEQUENCE [LARGE SCALE GENOMIC DNA]</scope>
    <source>
        <strain evidence="2 3">5</strain>
    </source>
</reference>
<keyword evidence="3" id="KW-1185">Reference proteome</keyword>
<evidence type="ECO:0000259" key="1">
    <source>
        <dbReference type="Pfam" id="PF12849"/>
    </source>
</evidence>
<dbReference type="SUPFAM" id="SSF53850">
    <property type="entry name" value="Periplasmic binding protein-like II"/>
    <property type="match status" value="1"/>
</dbReference>
<name>A0A0M9APT1_9EURY</name>
<dbReference type="PROSITE" id="PS51257">
    <property type="entry name" value="PROKAR_LIPOPROTEIN"/>
    <property type="match status" value="1"/>
</dbReference>
<comment type="caution">
    <text evidence="2">The sequence shown here is derived from an EMBL/GenBank/DDBJ whole genome shotgun (WGS) entry which is preliminary data.</text>
</comment>
<dbReference type="PATRIC" id="fig|1705389.3.peg.3985"/>
<dbReference type="STRING" id="1765655.AMR74_12195"/>
<evidence type="ECO:0000313" key="2">
    <source>
        <dbReference type="EMBL" id="KOX96282.1"/>
    </source>
</evidence>
<sequence>MRRRQYLRALGLGGAASLAGCTTRAEERPADRGTVTLAAATTAYDSGLLPVLNRGYADRFGARVESVVRGTGASLRTARDGDCDAVLVHARPLEDEFLRGGHGINRRRVMVNDFLVVGPPDDLAGAAGGDPVAAFEAVADAGATFLSRGDRSGTHIRERRIWDEAGVDPGGEWYLETGQGMGDTLIAARQSGAYTLVDRGTFLAVGGDGALARHVDRGIDDPPPLLRNEYAVIPVNPARHDATYALAMSYVGYLTGPGQSRIAEFRVDGERAFRPLARSADPEFDQYVPSDRDG</sequence>
<organism evidence="2 3">
    <name type="scientific">Halorubrum tropicale</name>
    <dbReference type="NCBI Taxonomy" id="1765655"/>
    <lineage>
        <taxon>Archaea</taxon>
        <taxon>Methanobacteriati</taxon>
        <taxon>Methanobacteriota</taxon>
        <taxon>Stenosarchaea group</taxon>
        <taxon>Halobacteria</taxon>
        <taxon>Halobacteriales</taxon>
        <taxon>Haloferacaceae</taxon>
        <taxon>Halorubrum</taxon>
    </lineage>
</organism>
<dbReference type="InterPro" id="IPR024370">
    <property type="entry name" value="PBP_domain"/>
</dbReference>
<gene>
    <name evidence="2" type="ORF">AMR74_12195</name>
</gene>
<dbReference type="Pfam" id="PF12849">
    <property type="entry name" value="PBP_like_2"/>
    <property type="match status" value="1"/>
</dbReference>
<dbReference type="Proteomes" id="UP000037747">
    <property type="component" value="Unassembled WGS sequence"/>
</dbReference>
<dbReference type="OrthoDB" id="14917at2157"/>
<dbReference type="EMBL" id="LIST01000004">
    <property type="protein sequence ID" value="KOX96282.1"/>
    <property type="molecule type" value="Genomic_DNA"/>
</dbReference>
<accession>A0A0M9APT1</accession>
<feature type="domain" description="PBP" evidence="1">
    <location>
        <begin position="33"/>
        <end position="255"/>
    </location>
</feature>